<gene>
    <name evidence="1" type="ORF">B840_12670</name>
</gene>
<dbReference type="EMBL" id="CP007792">
    <property type="protein sequence ID" value="AJK70102.1"/>
    <property type="molecule type" value="Genomic_DNA"/>
</dbReference>
<accession>A0A0B6TJG7</accession>
<proteinExistence type="predicted"/>
<geneLocation type="plasmid" evidence="1 2">
    <name>pCmarinum1</name>
</geneLocation>
<protein>
    <submittedName>
        <fullName evidence="1">Uncharacterized protein</fullName>
    </submittedName>
</protein>
<name>A0A0B6TJG7_9CORY</name>
<evidence type="ECO:0000313" key="1">
    <source>
        <dbReference type="EMBL" id="AJK70102.1"/>
    </source>
</evidence>
<dbReference type="HOGENOM" id="CLU_2805187_0_0_11"/>
<dbReference type="AlphaFoldDB" id="A0A0B6TJG7"/>
<reference evidence="1 2" key="1">
    <citation type="submission" date="2014-05" db="EMBL/GenBank/DDBJ databases">
        <title>Complete genome sequence of Corynebacterium marinum DSM 44953.</title>
        <authorList>
            <person name="Schaffert L."/>
            <person name="Albersmeier A."/>
            <person name="Kalinowski J."/>
            <person name="Ruckert C."/>
        </authorList>
    </citation>
    <scope>NUCLEOTIDE SEQUENCE [LARGE SCALE GENOMIC DNA]</scope>
    <source>
        <strain evidence="1 2">DSM 44953</strain>
        <plasmid evidence="1 2">pCmarinum1</plasmid>
    </source>
</reference>
<dbReference type="Proteomes" id="UP000031928">
    <property type="component" value="Plasmid pCmarinum1"/>
</dbReference>
<sequence length="67" mass="7709">MLSMSWAREALDSAEKIRFSLMKCTLAPLAVIWSMIFCRSTFDHHNDRPGTTIGTRDMKHRSQVLLV</sequence>
<dbReference type="KEGG" id="cmq:B840_12670"/>
<keyword evidence="2" id="KW-1185">Reference proteome</keyword>
<organism evidence="1 2">
    <name type="scientific">Corynebacterium marinum DSM 44953</name>
    <dbReference type="NCBI Taxonomy" id="1224162"/>
    <lineage>
        <taxon>Bacteria</taxon>
        <taxon>Bacillati</taxon>
        <taxon>Actinomycetota</taxon>
        <taxon>Actinomycetes</taxon>
        <taxon>Mycobacteriales</taxon>
        <taxon>Corynebacteriaceae</taxon>
        <taxon>Corynebacterium</taxon>
    </lineage>
</organism>
<keyword evidence="1" id="KW-0614">Plasmid</keyword>
<evidence type="ECO:0000313" key="2">
    <source>
        <dbReference type="Proteomes" id="UP000031928"/>
    </source>
</evidence>